<dbReference type="SUPFAM" id="SSF144010">
    <property type="entry name" value="CofE-like"/>
    <property type="match status" value="1"/>
</dbReference>
<reference evidence="3" key="1">
    <citation type="submission" date="2017-02" db="EMBL/GenBank/DDBJ databases">
        <authorList>
            <person name="Dridi B."/>
        </authorList>
    </citation>
    <scope>NUCLEOTIDE SEQUENCE [LARGE SCALE GENOMIC DNA]</scope>
    <source>
        <strain evidence="3">B Co 03.10</strain>
    </source>
</reference>
<sequence>MTSSPSAPHRRAESSRLLTAYAVPGIGRIGPGTDLGREIGGAITASGLDLKDGDVLVVASKVVAKAENSLARAATRQDFERLVDAHSRHTVVRRRYSSGVTVNVVRTASGTVQAAAGLDQSNTDGDDDVLLHPQDPDASAARLRDAFSHRFGVRLGVLVSDTTSRPWRVGVSDFVLGCAGIDPLDSQRGEPDDAGRPQQVTVRAVADAIAQAADLVKGSARGRPVAIVRGVSEVVTDAGPGAAGLSRPLSDDWFRTGHVEAAWTALGVDPADPGITPPSGDDSDDILARATRALAVARGGAPRTPGQAGWRLTLTGSGSAIRVRPRPETGRSESSGHPLVEAAVGLGSLIERIATALAAEDLRCETDWIWQDSGAPGGADLRIELTPTPTGS</sequence>
<keyword evidence="3" id="KW-1185">Reference proteome</keyword>
<dbReference type="Gene3D" id="3.30.1330.100">
    <property type="entry name" value="CofE-like"/>
    <property type="match status" value="1"/>
</dbReference>
<evidence type="ECO:0000259" key="1">
    <source>
        <dbReference type="Pfam" id="PF01996"/>
    </source>
</evidence>
<dbReference type="PANTHER" id="PTHR47917">
    <property type="match status" value="1"/>
</dbReference>
<dbReference type="RefSeq" id="WP_087009293.1">
    <property type="nucleotide sequence ID" value="NZ_FWFF01000021.1"/>
</dbReference>
<organism evidence="2 3">
    <name type="scientific">Brevibacterium yomogidense</name>
    <dbReference type="NCBI Taxonomy" id="946573"/>
    <lineage>
        <taxon>Bacteria</taxon>
        <taxon>Bacillati</taxon>
        <taxon>Actinomycetota</taxon>
        <taxon>Actinomycetes</taxon>
        <taxon>Micrococcales</taxon>
        <taxon>Brevibacteriaceae</taxon>
        <taxon>Brevibacterium</taxon>
    </lineage>
</organism>
<accession>A0A1X6XPT2</accession>
<dbReference type="Gene3D" id="3.90.1660.10">
    <property type="entry name" value="CofE-like domain"/>
    <property type="match status" value="1"/>
</dbReference>
<proteinExistence type="predicted"/>
<dbReference type="EMBL" id="FWFF01000021">
    <property type="protein sequence ID" value="SLN01146.1"/>
    <property type="molecule type" value="Genomic_DNA"/>
</dbReference>
<dbReference type="Proteomes" id="UP000196581">
    <property type="component" value="Unassembled WGS sequence"/>
</dbReference>
<gene>
    <name evidence="2" type="ORF">FM105_14150</name>
</gene>
<feature type="domain" description="Coenzyme F420:L-glutamate ligase-like" evidence="1">
    <location>
        <begin position="27"/>
        <end position="230"/>
    </location>
</feature>
<dbReference type="GO" id="GO:0052618">
    <property type="term" value="F:coenzyme F420-0:L-glutamate ligase activity"/>
    <property type="evidence" value="ECO:0007669"/>
    <property type="project" value="TreeGrafter"/>
</dbReference>
<evidence type="ECO:0000313" key="2">
    <source>
        <dbReference type="EMBL" id="SLN01146.1"/>
    </source>
</evidence>
<evidence type="ECO:0000313" key="3">
    <source>
        <dbReference type="Proteomes" id="UP000196581"/>
    </source>
</evidence>
<protein>
    <submittedName>
        <fullName evidence="2">Coenzyme F420-0:L-glutamate ligase @ Coenzyme F420-1:L-glutamate ligase</fullName>
    </submittedName>
</protein>
<dbReference type="InterPro" id="IPR002847">
    <property type="entry name" value="F420-0_gamma-glut_ligase-dom"/>
</dbReference>
<keyword evidence="2" id="KW-0436">Ligase</keyword>
<dbReference type="Pfam" id="PF01996">
    <property type="entry name" value="F420_ligase"/>
    <property type="match status" value="1"/>
</dbReference>
<dbReference type="AlphaFoldDB" id="A0A1X6XPT2"/>
<name>A0A1X6XPT2_9MICO</name>
<dbReference type="PANTHER" id="PTHR47917:SF1">
    <property type="entry name" value="COENZYME F420:L-GLUTAMATE LIGASE"/>
    <property type="match status" value="1"/>
</dbReference>